<evidence type="ECO:0000259" key="1">
    <source>
        <dbReference type="Pfam" id="PF01431"/>
    </source>
</evidence>
<comment type="caution">
    <text evidence="2">The sequence shown here is derived from an EMBL/GenBank/DDBJ whole genome shotgun (WGS) entry which is preliminary data.</text>
</comment>
<dbReference type="InterPro" id="IPR042089">
    <property type="entry name" value="Peptidase_M13_dom_2"/>
</dbReference>
<dbReference type="InterPro" id="IPR024079">
    <property type="entry name" value="MetalloPept_cat_dom_sf"/>
</dbReference>
<dbReference type="Pfam" id="PF01431">
    <property type="entry name" value="Peptidase_M13"/>
    <property type="match status" value="1"/>
</dbReference>
<dbReference type="EMBL" id="BTSX01000002">
    <property type="protein sequence ID" value="GMS86584.1"/>
    <property type="molecule type" value="Genomic_DNA"/>
</dbReference>
<reference evidence="2" key="1">
    <citation type="submission" date="2023-10" db="EMBL/GenBank/DDBJ databases">
        <title>Genome assembly of Pristionchus species.</title>
        <authorList>
            <person name="Yoshida K."/>
            <person name="Sommer R.J."/>
        </authorList>
    </citation>
    <scope>NUCLEOTIDE SEQUENCE</scope>
    <source>
        <strain evidence="2">RS0144</strain>
    </source>
</reference>
<accession>A0AAV5SUM2</accession>
<dbReference type="InterPro" id="IPR000718">
    <property type="entry name" value="Peptidase_M13"/>
</dbReference>
<dbReference type="GO" id="GO:0005886">
    <property type="term" value="C:plasma membrane"/>
    <property type="evidence" value="ECO:0007669"/>
    <property type="project" value="TreeGrafter"/>
</dbReference>
<evidence type="ECO:0000313" key="2">
    <source>
        <dbReference type="EMBL" id="GMS86584.1"/>
    </source>
</evidence>
<dbReference type="PRINTS" id="PR00786">
    <property type="entry name" value="NEPRILYSIN"/>
</dbReference>
<dbReference type="Gene3D" id="1.10.1380.10">
    <property type="entry name" value="Neutral endopeptidase , domain2"/>
    <property type="match status" value="1"/>
</dbReference>
<dbReference type="GO" id="GO:0016485">
    <property type="term" value="P:protein processing"/>
    <property type="evidence" value="ECO:0007669"/>
    <property type="project" value="TreeGrafter"/>
</dbReference>
<dbReference type="SUPFAM" id="SSF55486">
    <property type="entry name" value="Metalloproteases ('zincins'), catalytic domain"/>
    <property type="match status" value="1"/>
</dbReference>
<dbReference type="CDD" id="cd08662">
    <property type="entry name" value="M13"/>
    <property type="match status" value="1"/>
</dbReference>
<gene>
    <name evidence="2" type="ORF">PENTCL1PPCAC_8760</name>
</gene>
<organism evidence="2 3">
    <name type="scientific">Pristionchus entomophagus</name>
    <dbReference type="NCBI Taxonomy" id="358040"/>
    <lineage>
        <taxon>Eukaryota</taxon>
        <taxon>Metazoa</taxon>
        <taxon>Ecdysozoa</taxon>
        <taxon>Nematoda</taxon>
        <taxon>Chromadorea</taxon>
        <taxon>Rhabditida</taxon>
        <taxon>Rhabditina</taxon>
        <taxon>Diplogasteromorpha</taxon>
        <taxon>Diplogasteroidea</taxon>
        <taxon>Neodiplogasteridae</taxon>
        <taxon>Pristionchus</taxon>
    </lineage>
</organism>
<dbReference type="PANTHER" id="PTHR11733:SF188">
    <property type="entry name" value="NEPRILYSIN"/>
    <property type="match status" value="1"/>
</dbReference>
<dbReference type="GO" id="GO:0004222">
    <property type="term" value="F:metalloendopeptidase activity"/>
    <property type="evidence" value="ECO:0007669"/>
    <property type="project" value="InterPro"/>
</dbReference>
<proteinExistence type="predicted"/>
<dbReference type="PANTHER" id="PTHR11733">
    <property type="entry name" value="ZINC METALLOPROTEASE FAMILY M13 NEPRILYSIN-RELATED"/>
    <property type="match status" value="1"/>
</dbReference>
<sequence>RFSSKIGSEPHGTAKFRFCAMIHLRALADSEADAIRIGCIDTLIDYMPFGPGFTYVKNRDDRNDVRAGIKTQTDNIIAQFSNMLETLEWIDKDSLARAHKKCKHISLVLKRENNCVILATNLIRNYLWPEFFGDFKDFTGIDDHNKKYVIDTTGTFWDALKVLKAGLQATEQFDIVDKAGDRSNFLSSPATVNAWYQPERNSITLPFGIINPPFFDLSYPQAYNYGGQGGVAGHELTHGYDDEGTQFDENGMLADCSFSHCSILDDASQQGFVDMAQCVEQQFDSQCCPLKAGNVRCVNGETTQGENIADIGGDQAAYRAYSQFITDKGSNELRLPGLEQFTPNQIFWMSYGVTWCMKITDDRLVSQLLTDVHSPSSCRVNQVMQDIPQFGEDFKCKRGVSKMYPGDEDRCKVWVGF</sequence>
<feature type="non-terminal residue" evidence="2">
    <location>
        <position position="1"/>
    </location>
</feature>
<dbReference type="InterPro" id="IPR018497">
    <property type="entry name" value="Peptidase_M13_C"/>
</dbReference>
<name>A0AAV5SUM2_9BILA</name>
<dbReference type="AlphaFoldDB" id="A0AAV5SUM2"/>
<feature type="domain" description="Peptidase M13 C-terminal" evidence="1">
    <location>
        <begin position="193"/>
        <end position="411"/>
    </location>
</feature>
<keyword evidence="3" id="KW-1185">Reference proteome</keyword>
<protein>
    <recommendedName>
        <fullName evidence="1">Peptidase M13 C-terminal domain-containing protein</fullName>
    </recommendedName>
</protein>
<dbReference type="Gene3D" id="3.40.390.10">
    <property type="entry name" value="Collagenase (Catalytic Domain)"/>
    <property type="match status" value="1"/>
</dbReference>
<dbReference type="Proteomes" id="UP001432027">
    <property type="component" value="Unassembled WGS sequence"/>
</dbReference>
<dbReference type="PROSITE" id="PS51885">
    <property type="entry name" value="NEPRILYSIN"/>
    <property type="match status" value="1"/>
</dbReference>
<evidence type="ECO:0000313" key="3">
    <source>
        <dbReference type="Proteomes" id="UP001432027"/>
    </source>
</evidence>